<dbReference type="GO" id="GO:0045547">
    <property type="term" value="F:ditrans,polycis-polyprenyl diphosphate synthase [(2E,6E)-farnesyl diphosphate specific] activity"/>
    <property type="evidence" value="ECO:0007669"/>
    <property type="project" value="TreeGrafter"/>
</dbReference>
<keyword evidence="2" id="KW-0479">Metal-binding</keyword>
<dbReference type="FunFam" id="3.40.1180.10:FF:000001">
    <property type="entry name" value="(2E,6E)-farnesyl-diphosphate-specific ditrans,polycis-undecaprenyl-diphosphate synthase"/>
    <property type="match status" value="1"/>
</dbReference>
<dbReference type="AlphaFoldDB" id="A0A7X1E3C3"/>
<dbReference type="PANTHER" id="PTHR10291:SF0">
    <property type="entry name" value="DEHYDRODOLICHYL DIPHOSPHATE SYNTHASE 2"/>
    <property type="match status" value="1"/>
</dbReference>
<feature type="binding site" evidence="2">
    <location>
        <position position="187"/>
    </location>
    <ligand>
        <name>substrate</name>
    </ligand>
</feature>
<feature type="binding site" evidence="2">
    <location>
        <position position="206"/>
    </location>
    <ligand>
        <name>Mg(2+)</name>
        <dbReference type="ChEBI" id="CHEBI:18420"/>
    </ligand>
</feature>
<sequence>MSNGLPQDNFPEHVAIIMDGNGRWARKRFLPRIEGHRQGVKNVRKLLESLGDSPIRYLTLFAFSVENWQRPKEEVNALMDLLKQFLRRESRLLVKNRIRLETIGRRDELPEEVQRELDRVKQETSEFDEHVLTLALNYGSRTEVFDATRRIAEDLASGAITESPTEWEDYRKYLYTGHMPDPDLIIRTSGEWRVSNFLLLQGAYAELYFCEIPWPEFTIHHFNEALASYSQRERRFGRVPASPAEV</sequence>
<dbReference type="PANTHER" id="PTHR10291">
    <property type="entry name" value="DEHYDRODOLICHYL DIPHOSPHATE SYNTHASE FAMILY MEMBER"/>
    <property type="match status" value="1"/>
</dbReference>
<dbReference type="RefSeq" id="WP_185692040.1">
    <property type="nucleotide sequence ID" value="NZ_JACHVA010000052.1"/>
</dbReference>
<dbReference type="InterPro" id="IPR001441">
    <property type="entry name" value="UPP_synth-like"/>
</dbReference>
<feature type="binding site" evidence="2">
    <location>
        <begin position="20"/>
        <end position="23"/>
    </location>
    <ligand>
        <name>substrate</name>
    </ligand>
</feature>
<feature type="binding site" evidence="2">
    <location>
        <begin position="64"/>
        <end position="66"/>
    </location>
    <ligand>
        <name>substrate</name>
    </ligand>
</feature>
<evidence type="ECO:0000256" key="1">
    <source>
        <dbReference type="ARBA" id="ARBA00022679"/>
    </source>
</evidence>
<dbReference type="Proteomes" id="UP000525652">
    <property type="component" value="Unassembled WGS sequence"/>
</dbReference>
<keyword evidence="1 2" id="KW-0808">Transferase</keyword>
<dbReference type="Pfam" id="PF01255">
    <property type="entry name" value="Prenyltransf"/>
    <property type="match status" value="1"/>
</dbReference>
<feature type="binding site" evidence="2">
    <location>
        <position position="70"/>
    </location>
    <ligand>
        <name>substrate</name>
    </ligand>
</feature>
<dbReference type="EC" id="2.5.1.-" evidence="2"/>
<keyword evidence="2" id="KW-0460">Magnesium</keyword>
<comment type="function">
    <text evidence="2">Catalyzes the condensation of isopentenyl diphosphate (IPP) with allylic pyrophosphates generating different type of terpenoids.</text>
</comment>
<keyword evidence="4" id="KW-1185">Reference proteome</keyword>
<dbReference type="CDD" id="cd00475">
    <property type="entry name" value="Cis_IPPS"/>
    <property type="match status" value="1"/>
</dbReference>
<protein>
    <recommendedName>
        <fullName evidence="2">Isoprenyl transferase</fullName>
        <ecNumber evidence="2">2.5.1.-</ecNumber>
    </recommendedName>
</protein>
<feature type="binding site" evidence="2">
    <location>
        <position position="68"/>
    </location>
    <ligand>
        <name>substrate</name>
    </ligand>
</feature>
<dbReference type="GO" id="GO:0000287">
    <property type="term" value="F:magnesium ion binding"/>
    <property type="evidence" value="ECO:0007669"/>
    <property type="project" value="UniProtKB-UniRule"/>
</dbReference>
<feature type="binding site" evidence="2">
    <location>
        <position position="24"/>
    </location>
    <ligand>
        <name>substrate</name>
    </ligand>
</feature>
<dbReference type="HAMAP" id="MF_01139">
    <property type="entry name" value="ISPT"/>
    <property type="match status" value="1"/>
</dbReference>
<dbReference type="InterPro" id="IPR036424">
    <property type="entry name" value="UPP_synth-like_sf"/>
</dbReference>
<feature type="active site" evidence="2">
    <location>
        <position position="19"/>
    </location>
</feature>
<organism evidence="3 4">
    <name type="scientific">Puniceicoccus vermicola</name>
    <dbReference type="NCBI Taxonomy" id="388746"/>
    <lineage>
        <taxon>Bacteria</taxon>
        <taxon>Pseudomonadati</taxon>
        <taxon>Verrucomicrobiota</taxon>
        <taxon>Opitutia</taxon>
        <taxon>Puniceicoccales</taxon>
        <taxon>Puniceicoccaceae</taxon>
        <taxon>Puniceicoccus</taxon>
    </lineage>
</organism>
<evidence type="ECO:0000256" key="2">
    <source>
        <dbReference type="HAMAP-Rule" id="MF_01139"/>
    </source>
</evidence>
<comment type="similarity">
    <text evidence="2">Belongs to the UPP synthase family.</text>
</comment>
<name>A0A7X1E3C3_9BACT</name>
<feature type="active site" description="Proton acceptor" evidence="2">
    <location>
        <position position="67"/>
    </location>
</feature>
<dbReference type="NCBIfam" id="TIGR00055">
    <property type="entry name" value="uppS"/>
    <property type="match status" value="1"/>
</dbReference>
<dbReference type="GO" id="GO:0016094">
    <property type="term" value="P:polyprenol biosynthetic process"/>
    <property type="evidence" value="ECO:0007669"/>
    <property type="project" value="TreeGrafter"/>
</dbReference>
<evidence type="ECO:0000313" key="4">
    <source>
        <dbReference type="Proteomes" id="UP000525652"/>
    </source>
</evidence>
<feature type="binding site" evidence="2">
    <location>
        <begin position="193"/>
        <end position="195"/>
    </location>
    <ligand>
        <name>substrate</name>
    </ligand>
</feature>
<evidence type="ECO:0000313" key="3">
    <source>
        <dbReference type="EMBL" id="MBC2601325.1"/>
    </source>
</evidence>
<comment type="caution">
    <text evidence="3">The sequence shown here is derived from an EMBL/GenBank/DDBJ whole genome shotgun (WGS) entry which is preliminary data.</text>
</comment>
<dbReference type="EMBL" id="JACHVA010000052">
    <property type="protein sequence ID" value="MBC2601325.1"/>
    <property type="molecule type" value="Genomic_DNA"/>
</dbReference>
<feature type="binding site" evidence="2">
    <location>
        <position position="36"/>
    </location>
    <ligand>
        <name>substrate</name>
    </ligand>
</feature>
<feature type="binding site" evidence="2">
    <location>
        <position position="19"/>
    </location>
    <ligand>
        <name>Mg(2+)</name>
        <dbReference type="ChEBI" id="CHEBI:18420"/>
    </ligand>
</feature>
<proteinExistence type="inferred from homology"/>
<dbReference type="Gene3D" id="3.40.1180.10">
    <property type="entry name" value="Decaprenyl diphosphate synthase-like"/>
    <property type="match status" value="1"/>
</dbReference>
<gene>
    <name evidence="3" type="primary">uppS</name>
    <name evidence="3" type="ORF">H5P30_06000</name>
</gene>
<reference evidence="3 4" key="1">
    <citation type="submission" date="2020-07" db="EMBL/GenBank/DDBJ databases">
        <authorList>
            <person name="Feng X."/>
        </authorList>
    </citation>
    <scope>NUCLEOTIDE SEQUENCE [LARGE SCALE GENOMIC DNA]</scope>
    <source>
        <strain evidence="3 4">JCM14086</strain>
    </source>
</reference>
<dbReference type="PROSITE" id="PS01066">
    <property type="entry name" value="UPP_SYNTHASE"/>
    <property type="match status" value="1"/>
</dbReference>
<dbReference type="SUPFAM" id="SSF64005">
    <property type="entry name" value="Undecaprenyl diphosphate synthase"/>
    <property type="match status" value="1"/>
</dbReference>
<comment type="subunit">
    <text evidence="2">Homodimer.</text>
</comment>
<feature type="binding site" evidence="2">
    <location>
        <position position="32"/>
    </location>
    <ligand>
        <name>substrate</name>
    </ligand>
</feature>
<accession>A0A7X1E3C3</accession>
<dbReference type="InterPro" id="IPR018520">
    <property type="entry name" value="UPP_synth-like_CS"/>
</dbReference>
<comment type="cofactor">
    <cofactor evidence="2">
        <name>Mg(2+)</name>
        <dbReference type="ChEBI" id="CHEBI:18420"/>
    </cofactor>
    <text evidence="2">Binds 2 magnesium ions per subunit.</text>
</comment>